<comment type="similarity">
    <text evidence="1">Belongs to the peptidase S8 family.</text>
</comment>
<dbReference type="Gene3D" id="3.40.50.200">
    <property type="entry name" value="Peptidase S8/S53 domain"/>
    <property type="match status" value="2"/>
</dbReference>
<evidence type="ECO:0000313" key="6">
    <source>
        <dbReference type="EMBL" id="KAF5955566.1"/>
    </source>
</evidence>
<dbReference type="InterPro" id="IPR045051">
    <property type="entry name" value="SBT"/>
</dbReference>
<evidence type="ECO:0000259" key="5">
    <source>
        <dbReference type="Pfam" id="PF05922"/>
    </source>
</evidence>
<dbReference type="GO" id="GO:0006508">
    <property type="term" value="P:proteolysis"/>
    <property type="evidence" value="ECO:0007669"/>
    <property type="project" value="InterPro"/>
</dbReference>
<feature type="domain" description="Inhibitor I9" evidence="5">
    <location>
        <begin position="86"/>
        <end position="158"/>
    </location>
</feature>
<keyword evidence="2" id="KW-0732">Signal</keyword>
<evidence type="ECO:0000256" key="2">
    <source>
        <dbReference type="ARBA" id="ARBA00022729"/>
    </source>
</evidence>
<gene>
    <name evidence="6" type="ORF">HYC85_008422</name>
</gene>
<sequence>MAYRPLSPSRQRQQGMVQKPGQKEKFKRSRDKALSQRLRKLETSTNMHNHRALNRQRLSLKIQNRDMSPNCRTNSSFPKGGTEKSSYTKAFTTHHHWYHSIIDSIKSVGLTSSNGRHSTPSLLYTYDHAFHGFSAVMSKDELESLKNSPGFISSYTDRQPTIGKDVIISVIDIGVWLESESFKDDEMTKIPKRWKGTCDAGQEFNSSLSNLKLIGARYFNKGIVATNPNITLNMNSTSDTEGMGHTHLQLLQETMPMDPHSLAMLREWQEGLHHVVADGVDVILISLDFDEDPLYEDPIAIASFRAIEKGVLVSSSVGNHGPELGLLHNVKLSYFRSSTNFEAPSPLTNRLESTGATEYPLCTRNSTISPYHALGACFKPYKQTGEVQQQVVGKPEKLAGRPLFLVCSNGNWSAGGGHPQKVVGHAPTGPQSELEAFWSLVHGYENSCKQRQIGASWWISERDLDSLVIYRFDIALCEIRFRTVMRVRTVVAKNKTIRALACGERSSRAVYSTLCYVARVLRIVDHSCCCQIELPLFESSHPAALICLISVASYDKQGLNSLDNSREIAFVENYPIIYNTTISASNSFELLPEALSPIRISDNIVSFFTQMDQVSTDINLQLSLSRMILKYSNLALPLFGDPLSFNKPLWVLACTSNCFLHFESNYVTISRTSMVCPHAFGIVTLLKGAHSKLSPTVVHYAMMTTTSSTDNTLYQIQDIV</sequence>
<organism evidence="6 7">
    <name type="scientific">Camellia sinensis</name>
    <name type="common">Tea plant</name>
    <name type="synonym">Thea sinensis</name>
    <dbReference type="NCBI Taxonomy" id="4442"/>
    <lineage>
        <taxon>Eukaryota</taxon>
        <taxon>Viridiplantae</taxon>
        <taxon>Streptophyta</taxon>
        <taxon>Embryophyta</taxon>
        <taxon>Tracheophyta</taxon>
        <taxon>Spermatophyta</taxon>
        <taxon>Magnoliopsida</taxon>
        <taxon>eudicotyledons</taxon>
        <taxon>Gunneridae</taxon>
        <taxon>Pentapetalae</taxon>
        <taxon>asterids</taxon>
        <taxon>Ericales</taxon>
        <taxon>Theaceae</taxon>
        <taxon>Camellia</taxon>
    </lineage>
</organism>
<evidence type="ECO:0000313" key="7">
    <source>
        <dbReference type="Proteomes" id="UP000593564"/>
    </source>
</evidence>
<evidence type="ECO:0000256" key="4">
    <source>
        <dbReference type="SAM" id="MobiDB-lite"/>
    </source>
</evidence>
<dbReference type="EMBL" id="JACBKZ010000003">
    <property type="protein sequence ID" value="KAF5955566.1"/>
    <property type="molecule type" value="Genomic_DNA"/>
</dbReference>
<dbReference type="PANTHER" id="PTHR10795">
    <property type="entry name" value="PROPROTEIN CONVERTASE SUBTILISIN/KEXIN"/>
    <property type="match status" value="1"/>
</dbReference>
<feature type="active site" description="Charge relay system" evidence="3">
    <location>
        <position position="673"/>
    </location>
</feature>
<dbReference type="Pfam" id="PF05922">
    <property type="entry name" value="Inhibitor_I9"/>
    <property type="match status" value="1"/>
</dbReference>
<keyword evidence="7" id="KW-1185">Reference proteome</keyword>
<evidence type="ECO:0000256" key="1">
    <source>
        <dbReference type="ARBA" id="ARBA00011073"/>
    </source>
</evidence>
<dbReference type="PRINTS" id="PR00723">
    <property type="entry name" value="SUBTILISIN"/>
</dbReference>
<dbReference type="FunFam" id="3.30.70.80:FF:000003">
    <property type="entry name" value="Subtilisin-like protease SBT1.9"/>
    <property type="match status" value="1"/>
</dbReference>
<dbReference type="InterPro" id="IPR036852">
    <property type="entry name" value="Peptidase_S8/S53_dom_sf"/>
</dbReference>
<dbReference type="InterPro" id="IPR010259">
    <property type="entry name" value="S8pro/Inhibitor_I9"/>
</dbReference>
<reference evidence="6 7" key="2">
    <citation type="submission" date="2020-07" db="EMBL/GenBank/DDBJ databases">
        <title>Genome assembly of wild tea tree DASZ reveals pedigree and selection history of tea varieties.</title>
        <authorList>
            <person name="Zhang W."/>
        </authorList>
    </citation>
    <scope>NUCLEOTIDE SEQUENCE [LARGE SCALE GENOMIC DNA]</scope>
    <source>
        <strain evidence="7">cv. G240</strain>
        <tissue evidence="6">Leaf</tissue>
    </source>
</reference>
<dbReference type="Gene3D" id="3.30.70.80">
    <property type="entry name" value="Peptidase S8 propeptide/proteinase inhibitor I9"/>
    <property type="match status" value="1"/>
</dbReference>
<dbReference type="SUPFAM" id="SSF52743">
    <property type="entry name" value="Subtilisin-like"/>
    <property type="match status" value="1"/>
</dbReference>
<comment type="caution">
    <text evidence="6">The sequence shown here is derived from an EMBL/GenBank/DDBJ whole genome shotgun (WGS) entry which is preliminary data.</text>
</comment>
<proteinExistence type="inferred from homology"/>
<dbReference type="InterPro" id="IPR015500">
    <property type="entry name" value="Peptidase_S8_subtilisin-rel"/>
</dbReference>
<evidence type="ECO:0000256" key="3">
    <source>
        <dbReference type="PIRSR" id="PIRSR615500-1"/>
    </source>
</evidence>
<feature type="region of interest" description="Disordered" evidence="4">
    <location>
        <begin position="1"/>
        <end position="33"/>
    </location>
</feature>
<feature type="active site" description="Charge relay system" evidence="3">
    <location>
        <position position="172"/>
    </location>
</feature>
<name>A0A7J7HU26_CAMSI</name>
<dbReference type="GO" id="GO:0004252">
    <property type="term" value="F:serine-type endopeptidase activity"/>
    <property type="evidence" value="ECO:0007669"/>
    <property type="project" value="InterPro"/>
</dbReference>
<dbReference type="Proteomes" id="UP000593564">
    <property type="component" value="Unassembled WGS sequence"/>
</dbReference>
<dbReference type="InterPro" id="IPR037045">
    <property type="entry name" value="S8pro/Inhibitor_I9_sf"/>
</dbReference>
<feature type="active site" description="Charge relay system" evidence="3">
    <location>
        <position position="245"/>
    </location>
</feature>
<dbReference type="AlphaFoldDB" id="A0A7J7HU26"/>
<accession>A0A7J7HU26</accession>
<protein>
    <recommendedName>
        <fullName evidence="5">Inhibitor I9 domain-containing protein</fullName>
    </recommendedName>
</protein>
<reference evidence="7" key="1">
    <citation type="journal article" date="2020" name="Nat. Commun.">
        <title>Genome assembly of wild tea tree DASZ reveals pedigree and selection history of tea varieties.</title>
        <authorList>
            <person name="Zhang W."/>
            <person name="Zhang Y."/>
            <person name="Qiu H."/>
            <person name="Guo Y."/>
            <person name="Wan H."/>
            <person name="Zhang X."/>
            <person name="Scossa F."/>
            <person name="Alseekh S."/>
            <person name="Zhang Q."/>
            <person name="Wang P."/>
            <person name="Xu L."/>
            <person name="Schmidt M.H."/>
            <person name="Jia X."/>
            <person name="Li D."/>
            <person name="Zhu A."/>
            <person name="Guo F."/>
            <person name="Chen W."/>
            <person name="Ni D."/>
            <person name="Usadel B."/>
            <person name="Fernie A.R."/>
            <person name="Wen W."/>
        </authorList>
    </citation>
    <scope>NUCLEOTIDE SEQUENCE [LARGE SCALE GENOMIC DNA]</scope>
    <source>
        <strain evidence="7">cv. G240</strain>
    </source>
</reference>